<dbReference type="NCBIfam" id="TIGR00254">
    <property type="entry name" value="GGDEF"/>
    <property type="match status" value="1"/>
</dbReference>
<evidence type="ECO:0000259" key="7">
    <source>
        <dbReference type="PROSITE" id="PS50887"/>
    </source>
</evidence>
<sequence length="498" mass="54005">MAWKPCRPAEARRGARAGVLLVIMFAASAIVTRFLCTDDSGYSSFWPANAAMLAAMLTLPARQAAAVTVACAAINYFINTYSAYTPGEALLTCLLNIAQPIAAAPLTRRFCGARTDLTHPRRFAAFAGIALFTSGLEAGIGVTIENLFLDDPATPFAEWAQWTFCDALGLTLATSPLLQLARSCSSRSAAYRMTTNALTGLLPCLALTVLSFVWAHSPLFLFLYPALAWLAFRASPAAVLTSIFFVAILASAFTAHGFGPIARLSPDGRLMREDMLQPFLFSLLLAAVPVNNAVKRIRENTRRLLRMKEHLEYIASHDALTSTMNRKTFETALRLMVTSRIHGVLLFIDVDNFKAVNDNLGHHAGDEFLRAFCARISSLTQDRQGRAGRFGGDEFALIVPGEFSTPQLDAFCETICQALREPYNIAGALHVVTASIGAVTMSPGGHSAEVLMRKADTALYTTKASGRDGYTLFEKMIVAGEAPPALQYRRASDRNITA</sequence>
<dbReference type="InterPro" id="IPR000160">
    <property type="entry name" value="GGDEF_dom"/>
</dbReference>
<protein>
    <submittedName>
        <fullName evidence="8">Sensor domain-containing diguanylate cyclase</fullName>
    </submittedName>
</protein>
<keyword evidence="2" id="KW-1003">Cell membrane</keyword>
<dbReference type="InterPro" id="IPR029787">
    <property type="entry name" value="Nucleotide_cyclase"/>
</dbReference>
<dbReference type="SMART" id="SM00267">
    <property type="entry name" value="GGDEF"/>
    <property type="match status" value="1"/>
</dbReference>
<keyword evidence="4 6" id="KW-1133">Transmembrane helix</keyword>
<feature type="transmembrane region" description="Helical" evidence="6">
    <location>
        <begin position="123"/>
        <end position="144"/>
    </location>
</feature>
<evidence type="ECO:0000313" key="8">
    <source>
        <dbReference type="EMBL" id="MBO1359185.1"/>
    </source>
</evidence>
<dbReference type="InterPro" id="IPR052163">
    <property type="entry name" value="DGC-Regulatory_Protein"/>
</dbReference>
<reference evidence="8 9" key="1">
    <citation type="submission" date="2021-03" db="EMBL/GenBank/DDBJ databases">
        <title>The complete genome sequence of Acetobacter sacchari TBRC 11175.</title>
        <authorList>
            <person name="Charoenyingcharoen P."/>
            <person name="Yukphan P."/>
        </authorList>
    </citation>
    <scope>NUCLEOTIDE SEQUENCE [LARGE SCALE GENOMIC DNA]</scope>
    <source>
        <strain evidence="8 9">TBRC 11175</strain>
    </source>
</reference>
<dbReference type="InterPro" id="IPR007895">
    <property type="entry name" value="MASE1"/>
</dbReference>
<evidence type="ECO:0000256" key="2">
    <source>
        <dbReference type="ARBA" id="ARBA00022475"/>
    </source>
</evidence>
<evidence type="ECO:0000256" key="6">
    <source>
        <dbReference type="SAM" id="Phobius"/>
    </source>
</evidence>
<dbReference type="PANTHER" id="PTHR46663:SF3">
    <property type="entry name" value="SLL0267 PROTEIN"/>
    <property type="match status" value="1"/>
</dbReference>
<dbReference type="Pfam" id="PF00990">
    <property type="entry name" value="GGDEF"/>
    <property type="match status" value="1"/>
</dbReference>
<organism evidence="8 9">
    <name type="scientific">Acetobacter sacchari</name>
    <dbReference type="NCBI Taxonomy" id="2661687"/>
    <lineage>
        <taxon>Bacteria</taxon>
        <taxon>Pseudomonadati</taxon>
        <taxon>Pseudomonadota</taxon>
        <taxon>Alphaproteobacteria</taxon>
        <taxon>Acetobacterales</taxon>
        <taxon>Acetobacteraceae</taxon>
        <taxon>Acetobacter</taxon>
    </lineage>
</organism>
<dbReference type="PANTHER" id="PTHR46663">
    <property type="entry name" value="DIGUANYLATE CYCLASE DGCT-RELATED"/>
    <property type="match status" value="1"/>
</dbReference>
<feature type="domain" description="GGDEF" evidence="7">
    <location>
        <begin position="341"/>
        <end position="475"/>
    </location>
</feature>
<comment type="caution">
    <text evidence="8">The sequence shown here is derived from an EMBL/GenBank/DDBJ whole genome shotgun (WGS) entry which is preliminary data.</text>
</comment>
<dbReference type="EMBL" id="JAFVMF010000004">
    <property type="protein sequence ID" value="MBO1359185.1"/>
    <property type="molecule type" value="Genomic_DNA"/>
</dbReference>
<dbReference type="Gene3D" id="3.30.70.270">
    <property type="match status" value="1"/>
</dbReference>
<evidence type="ECO:0000256" key="5">
    <source>
        <dbReference type="ARBA" id="ARBA00023136"/>
    </source>
</evidence>
<dbReference type="Proteomes" id="UP000664771">
    <property type="component" value="Unassembled WGS sequence"/>
</dbReference>
<proteinExistence type="predicted"/>
<evidence type="ECO:0000256" key="3">
    <source>
        <dbReference type="ARBA" id="ARBA00022692"/>
    </source>
</evidence>
<keyword evidence="3 6" id="KW-0812">Transmembrane</keyword>
<comment type="subcellular location">
    <subcellularLocation>
        <location evidence="1">Cell membrane</location>
        <topology evidence="1">Multi-pass membrane protein</topology>
    </subcellularLocation>
</comment>
<keyword evidence="5 6" id="KW-0472">Membrane</keyword>
<feature type="transmembrane region" description="Helical" evidence="6">
    <location>
        <begin position="275"/>
        <end position="294"/>
    </location>
</feature>
<name>A0ABS3LTE9_9PROT</name>
<feature type="transmembrane region" description="Helical" evidence="6">
    <location>
        <begin position="17"/>
        <end position="35"/>
    </location>
</feature>
<keyword evidence="9" id="KW-1185">Reference proteome</keyword>
<dbReference type="InterPro" id="IPR043128">
    <property type="entry name" value="Rev_trsase/Diguanyl_cyclase"/>
</dbReference>
<dbReference type="CDD" id="cd01949">
    <property type="entry name" value="GGDEF"/>
    <property type="match status" value="1"/>
</dbReference>
<dbReference type="PROSITE" id="PS50887">
    <property type="entry name" value="GGDEF"/>
    <property type="match status" value="1"/>
</dbReference>
<feature type="transmembrane region" description="Helical" evidence="6">
    <location>
        <begin position="236"/>
        <end position="255"/>
    </location>
</feature>
<gene>
    <name evidence="8" type="ORF">J2D73_05160</name>
</gene>
<evidence type="ECO:0000313" key="9">
    <source>
        <dbReference type="Proteomes" id="UP000664771"/>
    </source>
</evidence>
<accession>A0ABS3LTE9</accession>
<evidence type="ECO:0000256" key="1">
    <source>
        <dbReference type="ARBA" id="ARBA00004651"/>
    </source>
</evidence>
<evidence type="ECO:0000256" key="4">
    <source>
        <dbReference type="ARBA" id="ARBA00022989"/>
    </source>
</evidence>
<dbReference type="SUPFAM" id="SSF55073">
    <property type="entry name" value="Nucleotide cyclase"/>
    <property type="match status" value="1"/>
</dbReference>
<dbReference type="RefSeq" id="WP_207880001.1">
    <property type="nucleotide sequence ID" value="NZ_JAFVMF010000004.1"/>
</dbReference>
<dbReference type="Pfam" id="PF05231">
    <property type="entry name" value="MASE1"/>
    <property type="match status" value="1"/>
</dbReference>